<name>A0A1L7WJT1_9HELO</name>
<protein>
    <submittedName>
        <fullName evidence="2">Uncharacterized protein</fullName>
    </submittedName>
</protein>
<gene>
    <name evidence="2" type="ORF">PAC_02910</name>
</gene>
<accession>A0A1L7WJT1</accession>
<evidence type="ECO:0000256" key="1">
    <source>
        <dbReference type="SAM" id="MobiDB-lite"/>
    </source>
</evidence>
<keyword evidence="3" id="KW-1185">Reference proteome</keyword>
<feature type="compositionally biased region" description="Low complexity" evidence="1">
    <location>
        <begin position="36"/>
        <end position="46"/>
    </location>
</feature>
<feature type="region of interest" description="Disordered" evidence="1">
    <location>
        <begin position="1"/>
        <end position="50"/>
    </location>
</feature>
<proteinExistence type="predicted"/>
<dbReference type="OrthoDB" id="3597533at2759"/>
<sequence length="714" mass="78932">MRPRTAVSGHPLPASNTYRSRQTQSGNSPSTQRLFSSDLPDSSPKSLKSEQDSIRATHKISFNLVSLVTKFEALDALSLPLKVRSLQAAPLQVSPRLRRRGGGKATGRLRRLSTIFSPSRSSGGNDDPFFSETDPYSGRENIFSSSNVKVTTSFSKAGTKKLRKVQSTHNGNSIRKWGRGSKTVQESPASVVTAPYVKNEFPVKNKPSIRDMIKLYDGAISHGSITKWKPSTAGPSTPNTPTPTSRRRPGEKGYHLSPSTGNVSMKSSHWQSKEPESPTRSRQTSSKRSLLPESATANLFNDQNSPSKSSVNSLHVSPRTIDRARYDGDKQNTQTYCAPSCGKREGIVRLSPYECSAVKTTTSQEMKRGRSLLRNKASATCDRRDISNKIELLYRAKSLERKQEDNKVPNPRASVLTTTGGNRHNVGNVPADSDFGRYLRKKSSKVAAMTKLFDNGYAPKPAVMVAPVLRSKPIFSASSPFVERDRMSVERVFPSQPTPPLMGQSIVKRKSTISPKTVQDVTIVQVKTNPPAKSKTDVLPQPRSLQKLSQPKGRSINEKVRLFESVRDSKEAIPERKRSVFARKLSRSLKSLFEPHPSRRTEYEKRIGHRRGLDGSDVKFIVEESQRSTDTLGKFGKRTNTLLGRWNAIPPASVTRGVDGALSENGIGSPSAAEVQEMIFKEAECGLKEPKPVRVAEVKRMMLICKERFGDMIA</sequence>
<dbReference type="EMBL" id="FJOG01000003">
    <property type="protein sequence ID" value="CZR53032.1"/>
    <property type="molecule type" value="Genomic_DNA"/>
</dbReference>
<dbReference type="AlphaFoldDB" id="A0A1L7WJT1"/>
<evidence type="ECO:0000313" key="2">
    <source>
        <dbReference type="EMBL" id="CZR53032.1"/>
    </source>
</evidence>
<feature type="region of interest" description="Disordered" evidence="1">
    <location>
        <begin position="529"/>
        <end position="553"/>
    </location>
</feature>
<feature type="compositionally biased region" description="Polar residues" evidence="1">
    <location>
        <begin position="295"/>
        <end position="315"/>
    </location>
</feature>
<feature type="region of interest" description="Disordered" evidence="1">
    <location>
        <begin position="224"/>
        <end position="332"/>
    </location>
</feature>
<feature type="compositionally biased region" description="Polar residues" evidence="1">
    <location>
        <begin position="257"/>
        <end position="270"/>
    </location>
</feature>
<evidence type="ECO:0000313" key="3">
    <source>
        <dbReference type="Proteomes" id="UP000184330"/>
    </source>
</evidence>
<feature type="region of interest" description="Disordered" evidence="1">
    <location>
        <begin position="402"/>
        <end position="429"/>
    </location>
</feature>
<dbReference type="Proteomes" id="UP000184330">
    <property type="component" value="Unassembled WGS sequence"/>
</dbReference>
<reference evidence="2 3" key="1">
    <citation type="submission" date="2016-03" db="EMBL/GenBank/DDBJ databases">
        <authorList>
            <person name="Ploux O."/>
        </authorList>
    </citation>
    <scope>NUCLEOTIDE SEQUENCE [LARGE SCALE GENOMIC DNA]</scope>
    <source>
        <strain evidence="2 3">UAMH 11012</strain>
    </source>
</reference>
<organism evidence="2 3">
    <name type="scientific">Phialocephala subalpina</name>
    <dbReference type="NCBI Taxonomy" id="576137"/>
    <lineage>
        <taxon>Eukaryota</taxon>
        <taxon>Fungi</taxon>
        <taxon>Dikarya</taxon>
        <taxon>Ascomycota</taxon>
        <taxon>Pezizomycotina</taxon>
        <taxon>Leotiomycetes</taxon>
        <taxon>Helotiales</taxon>
        <taxon>Mollisiaceae</taxon>
        <taxon>Phialocephala</taxon>
        <taxon>Phialocephala fortinii species complex</taxon>
    </lineage>
</organism>
<feature type="compositionally biased region" description="Low complexity" evidence="1">
    <location>
        <begin position="230"/>
        <end position="244"/>
    </location>
</feature>
<feature type="compositionally biased region" description="Polar residues" evidence="1">
    <location>
        <begin position="14"/>
        <end position="35"/>
    </location>
</feature>
<feature type="region of interest" description="Disordered" evidence="1">
    <location>
        <begin position="161"/>
        <end position="190"/>
    </location>
</feature>
<feature type="compositionally biased region" description="Basic and acidic residues" evidence="1">
    <location>
        <begin position="320"/>
        <end position="330"/>
    </location>
</feature>